<accession>A0A0P9SWN9</accession>
<evidence type="ECO:0000313" key="1">
    <source>
        <dbReference type="EMBL" id="KPX62349.1"/>
    </source>
</evidence>
<organism evidence="1 2">
    <name type="scientific">Pseudomonas amygdali pv. lachrymans</name>
    <name type="common">Pseudomonas syringae pv. lachrymans</name>
    <dbReference type="NCBI Taxonomy" id="53707"/>
    <lineage>
        <taxon>Bacteria</taxon>
        <taxon>Pseudomonadati</taxon>
        <taxon>Pseudomonadota</taxon>
        <taxon>Gammaproteobacteria</taxon>
        <taxon>Pseudomonadales</taxon>
        <taxon>Pseudomonadaceae</taxon>
        <taxon>Pseudomonas</taxon>
        <taxon>Pseudomonas amygdali</taxon>
    </lineage>
</organism>
<gene>
    <name evidence="1" type="ORF">ALO35_02573</name>
</gene>
<protein>
    <submittedName>
        <fullName evidence="1">Glyoxylate reductase</fullName>
    </submittedName>
</protein>
<sequence length="60" mass="6333">MRKIMTAIQPTKPEALLGFDNLLITPHLAGWSPEATAAQLEVFMANVTGHFSGSGAVVPV</sequence>
<dbReference type="AlphaFoldDB" id="A0A0P9SWN9"/>
<evidence type="ECO:0000313" key="2">
    <source>
        <dbReference type="Proteomes" id="UP000050265"/>
    </source>
</evidence>
<name>A0A0P9SWN9_PSEAV</name>
<comment type="caution">
    <text evidence="1">The sequence shown here is derived from an EMBL/GenBank/DDBJ whole genome shotgun (WGS) entry which is preliminary data.</text>
</comment>
<dbReference type="EMBL" id="LJQP01000341">
    <property type="protein sequence ID" value="KPX62349.1"/>
    <property type="molecule type" value="Genomic_DNA"/>
</dbReference>
<reference evidence="1 2" key="1">
    <citation type="submission" date="2015-09" db="EMBL/GenBank/DDBJ databases">
        <title>Genome announcement of multiple Pseudomonas syringae strains.</title>
        <authorList>
            <person name="Thakur S."/>
            <person name="Wang P.W."/>
            <person name="Gong Y."/>
            <person name="Weir B.S."/>
            <person name="Guttman D.S."/>
        </authorList>
    </citation>
    <scope>NUCLEOTIDE SEQUENCE [LARGE SCALE GENOMIC DNA]</scope>
    <source>
        <strain evidence="1 2">ICMP3507</strain>
    </source>
</reference>
<dbReference type="PATRIC" id="fig|53707.9.peg.3741"/>
<dbReference type="Gene3D" id="3.40.50.720">
    <property type="entry name" value="NAD(P)-binding Rossmann-like Domain"/>
    <property type="match status" value="2"/>
</dbReference>
<proteinExistence type="predicted"/>
<dbReference type="Proteomes" id="UP000050265">
    <property type="component" value="Unassembled WGS sequence"/>
</dbReference>